<evidence type="ECO:0000256" key="4">
    <source>
        <dbReference type="PROSITE-ProRule" id="PRU00335"/>
    </source>
</evidence>
<evidence type="ECO:0000256" key="2">
    <source>
        <dbReference type="ARBA" id="ARBA00023125"/>
    </source>
</evidence>
<dbReference type="PRINTS" id="PR00455">
    <property type="entry name" value="HTHTETR"/>
</dbReference>
<dbReference type="Pfam" id="PF00440">
    <property type="entry name" value="TetR_N"/>
    <property type="match status" value="1"/>
</dbReference>
<dbReference type="PANTHER" id="PTHR47506">
    <property type="entry name" value="TRANSCRIPTIONAL REGULATORY PROTEIN"/>
    <property type="match status" value="1"/>
</dbReference>
<evidence type="ECO:0000259" key="5">
    <source>
        <dbReference type="PROSITE" id="PS50977"/>
    </source>
</evidence>
<reference evidence="6 7" key="1">
    <citation type="submission" date="2023-11" db="EMBL/GenBank/DDBJ databases">
        <authorList>
            <person name="Val-Calvo J."/>
            <person name="Scortti M."/>
            <person name="Vazquez-Boland J."/>
        </authorList>
    </citation>
    <scope>NUCLEOTIDE SEQUENCE [LARGE SCALE GENOMIC DNA]</scope>
    <source>
        <strain evidence="6 7">DSM 46662</strain>
    </source>
</reference>
<dbReference type="InterPro" id="IPR001647">
    <property type="entry name" value="HTH_TetR"/>
</dbReference>
<keyword evidence="1" id="KW-0805">Transcription regulation</keyword>
<dbReference type="InterPro" id="IPR036271">
    <property type="entry name" value="Tet_transcr_reg_TetR-rel_C_sf"/>
</dbReference>
<keyword evidence="2 4" id="KW-0238">DNA-binding</keyword>
<gene>
    <name evidence="6" type="ORF">ABEU19_000632</name>
</gene>
<dbReference type="SUPFAM" id="SSF46689">
    <property type="entry name" value="Homeodomain-like"/>
    <property type="match status" value="1"/>
</dbReference>
<dbReference type="InterPro" id="IPR011075">
    <property type="entry name" value="TetR_C"/>
</dbReference>
<keyword evidence="3" id="KW-0804">Transcription</keyword>
<dbReference type="Proteomes" id="UP001629744">
    <property type="component" value="Unassembled WGS sequence"/>
</dbReference>
<comment type="caution">
    <text evidence="6">The sequence shown here is derived from an EMBL/GenBank/DDBJ whole genome shotgun (WGS) entry which is preliminary data.</text>
</comment>
<dbReference type="InterPro" id="IPR009057">
    <property type="entry name" value="Homeodomain-like_sf"/>
</dbReference>
<evidence type="ECO:0000256" key="1">
    <source>
        <dbReference type="ARBA" id="ARBA00023015"/>
    </source>
</evidence>
<name>A0ABW9FRC2_9NOCA</name>
<evidence type="ECO:0000313" key="7">
    <source>
        <dbReference type="Proteomes" id="UP001629744"/>
    </source>
</evidence>
<protein>
    <submittedName>
        <fullName evidence="6">TetR/AcrR family transcriptional regulator</fullName>
    </submittedName>
</protein>
<dbReference type="EMBL" id="JBDLNU010000001">
    <property type="protein sequence ID" value="MFM1727181.1"/>
    <property type="molecule type" value="Genomic_DNA"/>
</dbReference>
<feature type="DNA-binding region" description="H-T-H motif" evidence="4">
    <location>
        <begin position="37"/>
        <end position="56"/>
    </location>
</feature>
<dbReference type="PROSITE" id="PS50977">
    <property type="entry name" value="HTH_TETR_2"/>
    <property type="match status" value="1"/>
</dbReference>
<feature type="domain" description="HTH tetR-type" evidence="5">
    <location>
        <begin position="14"/>
        <end position="74"/>
    </location>
</feature>
<dbReference type="SUPFAM" id="SSF48498">
    <property type="entry name" value="Tetracyclin repressor-like, C-terminal domain"/>
    <property type="match status" value="1"/>
</dbReference>
<organism evidence="6 7">
    <name type="scientific">Prescottella soli</name>
    <dbReference type="NCBI Taxonomy" id="1543852"/>
    <lineage>
        <taxon>Bacteria</taxon>
        <taxon>Bacillati</taxon>
        <taxon>Actinomycetota</taxon>
        <taxon>Actinomycetes</taxon>
        <taxon>Mycobacteriales</taxon>
        <taxon>Nocardiaceae</taxon>
        <taxon>Prescottella</taxon>
    </lineage>
</organism>
<dbReference type="Pfam" id="PF16925">
    <property type="entry name" value="TetR_C_13"/>
    <property type="match status" value="1"/>
</dbReference>
<sequence length="213" mass="23155">MSSTKPRRLTPKGEQTRQRIVVAAAQLMFDRGVAATTVEDVRDAARVSNSQVYHYFTDKNALIRAVIAYQSDTIVGAQEPMFARLDTVDGFRAWRDFLVAHQRQMHCRGGCPLGSLGSELAEVNPIARADVATAFRRWESGVRSGLRSMAEAGRLDPAVDPDKLATATLAALQGALLLTQLQRDTAPLEATLDTMIDHIASRTRPAPDGAPVS</sequence>
<proteinExistence type="predicted"/>
<dbReference type="Gene3D" id="1.10.357.10">
    <property type="entry name" value="Tetracycline Repressor, domain 2"/>
    <property type="match status" value="1"/>
</dbReference>
<accession>A0ABW9FRC2</accession>
<dbReference type="PANTHER" id="PTHR47506:SF3">
    <property type="entry name" value="HTH-TYPE TRANSCRIPTIONAL REGULATOR LMRA"/>
    <property type="match status" value="1"/>
</dbReference>
<keyword evidence="7" id="KW-1185">Reference proteome</keyword>
<dbReference type="RefSeq" id="WP_348608474.1">
    <property type="nucleotide sequence ID" value="NZ_CP157276.1"/>
</dbReference>
<evidence type="ECO:0000256" key="3">
    <source>
        <dbReference type="ARBA" id="ARBA00023163"/>
    </source>
</evidence>
<evidence type="ECO:0000313" key="6">
    <source>
        <dbReference type="EMBL" id="MFM1727181.1"/>
    </source>
</evidence>